<dbReference type="RefSeq" id="WP_072737225.1">
    <property type="nucleotide sequence ID" value="NZ_CP048813.1"/>
</dbReference>
<reference evidence="7 8" key="1">
    <citation type="submission" date="2016-10" db="EMBL/GenBank/DDBJ databases">
        <authorList>
            <person name="de Groot N.N."/>
        </authorList>
    </citation>
    <scope>NUCLEOTIDE SEQUENCE [LARGE SCALE GENOMIC DNA]</scope>
    <source>
        <strain evidence="7 8">DSM 44892</strain>
    </source>
</reference>
<comment type="cofactor">
    <cofactor evidence="1">
        <name>Zn(2+)</name>
        <dbReference type="ChEBI" id="CHEBI:29105"/>
    </cofactor>
</comment>
<evidence type="ECO:0000256" key="3">
    <source>
        <dbReference type="ARBA" id="ARBA00022723"/>
    </source>
</evidence>
<evidence type="ECO:0000256" key="4">
    <source>
        <dbReference type="ARBA" id="ARBA00022833"/>
    </source>
</evidence>
<feature type="domain" description="Alcohol dehydrogenase-like N-terminal" evidence="6">
    <location>
        <begin position="31"/>
        <end position="119"/>
    </location>
</feature>
<keyword evidence="5" id="KW-0560">Oxidoreductase</keyword>
<dbReference type="GO" id="GO:0016491">
    <property type="term" value="F:oxidoreductase activity"/>
    <property type="evidence" value="ECO:0007669"/>
    <property type="project" value="UniProtKB-KW"/>
</dbReference>
<dbReference type="PANTHER" id="PTHR43350:SF19">
    <property type="entry name" value="D-GULOSIDE 3-DEHYDROGENASE"/>
    <property type="match status" value="1"/>
</dbReference>
<evidence type="ECO:0000256" key="5">
    <source>
        <dbReference type="ARBA" id="ARBA00023002"/>
    </source>
</evidence>
<dbReference type="AlphaFoldDB" id="A0A1G8GAK3"/>
<dbReference type="Pfam" id="PF08240">
    <property type="entry name" value="ADH_N"/>
    <property type="match status" value="1"/>
</dbReference>
<dbReference type="InterPro" id="IPR013154">
    <property type="entry name" value="ADH-like_N"/>
</dbReference>
<dbReference type="OrthoDB" id="9797931at2"/>
<comment type="similarity">
    <text evidence="2">Belongs to the zinc-containing alcohol dehydrogenase family.</text>
</comment>
<proteinExistence type="inferred from homology"/>
<sequence length="371" mass="38599">MTALQSNTVHKAIVRRGRWCAVESRPDRPPGPGELAVAPEKVSLCGTDIQILRGDRDDPSDIVGHEGAARVVGVGAGVDGFRIGDRVVINPTHPDDSSFLLGHNVEGLFQERVVIAASAVSGGLVSLLPDELSASRATLVEPFAVVRYALAALAAATPDTLIIHGDGLIGNLAAFLAPHFLLPSGQVVVVHRSSEGMEWTGRHAPAGTRSALDTDPTLYDGVGDAVAVLVATHRGGTIPAIEGAVRGLGARLRAVHPIGGLAPDARTPLLPGVDLPAVRAANTGGPWPPSTVTFAQRDRRIVCSGNRGVTNTQLVAAAGELVDWGGSIDALLTHEVSVEEAPRYLDAICAGRSRIVDGELVMRLVVDFGAR</sequence>
<dbReference type="PANTHER" id="PTHR43350">
    <property type="entry name" value="NAD-DEPENDENT ALCOHOL DEHYDROGENASE"/>
    <property type="match status" value="1"/>
</dbReference>
<keyword evidence="4" id="KW-0862">Zinc</keyword>
<evidence type="ECO:0000256" key="2">
    <source>
        <dbReference type="ARBA" id="ARBA00008072"/>
    </source>
</evidence>
<evidence type="ECO:0000313" key="8">
    <source>
        <dbReference type="Proteomes" id="UP000183263"/>
    </source>
</evidence>
<organism evidence="7 8">
    <name type="scientific">Rhodococcus triatomae</name>
    <dbReference type="NCBI Taxonomy" id="300028"/>
    <lineage>
        <taxon>Bacteria</taxon>
        <taxon>Bacillati</taxon>
        <taxon>Actinomycetota</taxon>
        <taxon>Actinomycetes</taxon>
        <taxon>Mycobacteriales</taxon>
        <taxon>Nocardiaceae</taxon>
        <taxon>Rhodococcus</taxon>
    </lineage>
</organism>
<dbReference type="Proteomes" id="UP000183263">
    <property type="component" value="Unassembled WGS sequence"/>
</dbReference>
<name>A0A1G8GAK3_9NOCA</name>
<protein>
    <submittedName>
        <fullName evidence="7">Threonine dehydrogenase</fullName>
    </submittedName>
</protein>
<evidence type="ECO:0000259" key="6">
    <source>
        <dbReference type="Pfam" id="PF08240"/>
    </source>
</evidence>
<dbReference type="GO" id="GO:0046872">
    <property type="term" value="F:metal ion binding"/>
    <property type="evidence" value="ECO:0007669"/>
    <property type="project" value="UniProtKB-KW"/>
</dbReference>
<evidence type="ECO:0000313" key="7">
    <source>
        <dbReference type="EMBL" id="SDH91395.1"/>
    </source>
</evidence>
<dbReference type="SUPFAM" id="SSF50129">
    <property type="entry name" value="GroES-like"/>
    <property type="match status" value="1"/>
</dbReference>
<dbReference type="InterPro" id="IPR011032">
    <property type="entry name" value="GroES-like_sf"/>
</dbReference>
<dbReference type="EMBL" id="FNDN01000004">
    <property type="protein sequence ID" value="SDH91395.1"/>
    <property type="molecule type" value="Genomic_DNA"/>
</dbReference>
<keyword evidence="8" id="KW-1185">Reference proteome</keyword>
<keyword evidence="3" id="KW-0479">Metal-binding</keyword>
<evidence type="ECO:0000256" key="1">
    <source>
        <dbReference type="ARBA" id="ARBA00001947"/>
    </source>
</evidence>
<dbReference type="Gene3D" id="3.90.180.10">
    <property type="entry name" value="Medium-chain alcohol dehydrogenases, catalytic domain"/>
    <property type="match status" value="1"/>
</dbReference>
<gene>
    <name evidence="7" type="ORF">SAMN05444695_10426</name>
</gene>
<accession>A0A1G8GAK3</accession>